<dbReference type="Proteomes" id="UP000246352">
    <property type="component" value="Unassembled WGS sequence"/>
</dbReference>
<proteinExistence type="predicted"/>
<organism evidence="1 2">
    <name type="scientific">Hoeflea marina</name>
    <dbReference type="NCBI Taxonomy" id="274592"/>
    <lineage>
        <taxon>Bacteria</taxon>
        <taxon>Pseudomonadati</taxon>
        <taxon>Pseudomonadota</taxon>
        <taxon>Alphaproteobacteria</taxon>
        <taxon>Hyphomicrobiales</taxon>
        <taxon>Rhizobiaceae</taxon>
        <taxon>Hoeflea</taxon>
    </lineage>
</organism>
<protein>
    <submittedName>
        <fullName evidence="1">Uncharacterized protein</fullName>
    </submittedName>
</protein>
<reference evidence="1 2" key="1">
    <citation type="submission" date="2018-05" db="EMBL/GenBank/DDBJ databases">
        <title>Genomic Encyclopedia of Type Strains, Phase IV (KMG-IV): sequencing the most valuable type-strain genomes for metagenomic binning, comparative biology and taxonomic classification.</title>
        <authorList>
            <person name="Goeker M."/>
        </authorList>
    </citation>
    <scope>NUCLEOTIDE SEQUENCE [LARGE SCALE GENOMIC DNA]</scope>
    <source>
        <strain evidence="1 2">DSM 16791</strain>
    </source>
</reference>
<comment type="caution">
    <text evidence="1">The sequence shown here is derived from an EMBL/GenBank/DDBJ whole genome shotgun (WGS) entry which is preliminary data.</text>
</comment>
<dbReference type="OrthoDB" id="7852523at2"/>
<evidence type="ECO:0000313" key="1">
    <source>
        <dbReference type="EMBL" id="PWV99852.1"/>
    </source>
</evidence>
<dbReference type="AlphaFoldDB" id="A0A317PHE0"/>
<sequence length="240" mass="26862">MEVRCSIPGCGRPTMRSTGKGLADFHCKYHVQFKSRHGSHWHPTYRAADLKPYVTAASDFLRLQRGSPAIRSAIRDLNYMLAFAGQVDPAMNLGRQSAAYRSRVAFARLREAEVNGERLLAIYLGVSALIEDDWGSHRDEEFRMVQAAKAAHRLASGTHRRWDTFRANGTPYQTSLHVYPKSTGLVLRKVGQALKKACEAVTSEAVPRIIEAKTARFGPHCSHLPGWQQAWTARGTRAFQ</sequence>
<dbReference type="EMBL" id="QGTR01000003">
    <property type="protein sequence ID" value="PWV99852.1"/>
    <property type="molecule type" value="Genomic_DNA"/>
</dbReference>
<evidence type="ECO:0000313" key="2">
    <source>
        <dbReference type="Proteomes" id="UP000246352"/>
    </source>
</evidence>
<gene>
    <name evidence="1" type="ORF">DFR52_10349</name>
</gene>
<keyword evidence="2" id="KW-1185">Reference proteome</keyword>
<accession>A0A317PHE0</accession>
<name>A0A317PHE0_9HYPH</name>